<sequence length="189" mass="21096">MSWPDHLLSLEEFERLPEDDSRRYELQEGVLHVTPKAAGIHQRAVKRLTSVLDRQLPLEWEAIPDVEVVIVSSWPPVVRVPDVVVATAARIDQNPNRLYAQDLLLAVEVVSPGSSQTDRVVKRHEYAKAGIPGYWVLDLDDPVTIAENRLHDGGYKSHSTEGGVFRTGEPFEFEVELESLVRRGGAGIG</sequence>
<dbReference type="Gene3D" id="3.90.1570.10">
    <property type="entry name" value="tt1808, chain A"/>
    <property type="match status" value="1"/>
</dbReference>
<organism evidence="2 3">
    <name type="scientific">Actinopolyspora mzabensis</name>
    <dbReference type="NCBI Taxonomy" id="995066"/>
    <lineage>
        <taxon>Bacteria</taxon>
        <taxon>Bacillati</taxon>
        <taxon>Actinomycetota</taxon>
        <taxon>Actinomycetes</taxon>
        <taxon>Actinopolysporales</taxon>
        <taxon>Actinopolysporaceae</taxon>
        <taxon>Actinopolyspora</taxon>
    </lineage>
</organism>
<protein>
    <submittedName>
        <fullName evidence="2">Endonuclease, Uma2 family (Restriction endonuclease fold)</fullName>
    </submittedName>
</protein>
<reference evidence="3" key="1">
    <citation type="submission" date="2016-10" db="EMBL/GenBank/DDBJ databases">
        <authorList>
            <person name="Varghese N."/>
            <person name="Submissions S."/>
        </authorList>
    </citation>
    <scope>NUCLEOTIDE SEQUENCE [LARGE SCALE GENOMIC DNA]</scope>
    <source>
        <strain evidence="3">DSM 45460</strain>
    </source>
</reference>
<keyword evidence="2" id="KW-0255">Endonuclease</keyword>
<keyword evidence="3" id="KW-1185">Reference proteome</keyword>
<proteinExistence type="predicted"/>
<dbReference type="GO" id="GO:0004519">
    <property type="term" value="F:endonuclease activity"/>
    <property type="evidence" value="ECO:0007669"/>
    <property type="project" value="UniProtKB-KW"/>
</dbReference>
<dbReference type="CDD" id="cd06260">
    <property type="entry name" value="DUF820-like"/>
    <property type="match status" value="1"/>
</dbReference>
<dbReference type="Pfam" id="PF05685">
    <property type="entry name" value="Uma2"/>
    <property type="match status" value="1"/>
</dbReference>
<name>A0A1G9AT74_ACTMZ</name>
<feature type="domain" description="Putative restriction endonuclease" evidence="1">
    <location>
        <begin position="10"/>
        <end position="172"/>
    </location>
</feature>
<dbReference type="Proteomes" id="UP000199213">
    <property type="component" value="Unassembled WGS sequence"/>
</dbReference>
<dbReference type="PANTHER" id="PTHR35400">
    <property type="entry name" value="SLR1083 PROTEIN"/>
    <property type="match status" value="1"/>
</dbReference>
<dbReference type="AlphaFoldDB" id="A0A1G9AT74"/>
<dbReference type="InterPro" id="IPR012296">
    <property type="entry name" value="Nuclease_put_TT1808"/>
</dbReference>
<dbReference type="InterPro" id="IPR011335">
    <property type="entry name" value="Restrct_endonuc-II-like"/>
</dbReference>
<evidence type="ECO:0000313" key="2">
    <source>
        <dbReference type="EMBL" id="SDK30502.1"/>
    </source>
</evidence>
<evidence type="ECO:0000313" key="3">
    <source>
        <dbReference type="Proteomes" id="UP000199213"/>
    </source>
</evidence>
<dbReference type="InterPro" id="IPR008538">
    <property type="entry name" value="Uma2"/>
</dbReference>
<keyword evidence="2" id="KW-0540">Nuclease</keyword>
<dbReference type="EMBL" id="FNFM01000006">
    <property type="protein sequence ID" value="SDK30502.1"/>
    <property type="molecule type" value="Genomic_DNA"/>
</dbReference>
<dbReference type="SUPFAM" id="SSF52980">
    <property type="entry name" value="Restriction endonuclease-like"/>
    <property type="match status" value="1"/>
</dbReference>
<gene>
    <name evidence="2" type="ORF">SAMN04487820_106238</name>
</gene>
<keyword evidence="2" id="KW-0378">Hydrolase</keyword>
<evidence type="ECO:0000259" key="1">
    <source>
        <dbReference type="Pfam" id="PF05685"/>
    </source>
</evidence>
<accession>A0A1G9AT74</accession>
<dbReference type="PANTHER" id="PTHR35400:SF3">
    <property type="entry name" value="SLL1072 PROTEIN"/>
    <property type="match status" value="1"/>
</dbReference>